<dbReference type="Gene3D" id="1.10.10.10">
    <property type="entry name" value="Winged helix-like DNA-binding domain superfamily/Winged helix DNA-binding domain"/>
    <property type="match status" value="1"/>
</dbReference>
<name>A0ABP3GEK3_9BACI</name>
<comment type="caution">
    <text evidence="1">The sequence shown here is derived from an EMBL/GenBank/DDBJ whole genome shotgun (WGS) entry which is preliminary data.</text>
</comment>
<reference evidence="2" key="1">
    <citation type="journal article" date="2019" name="Int. J. Syst. Evol. Microbiol.">
        <title>The Global Catalogue of Microorganisms (GCM) 10K type strain sequencing project: providing services to taxonomists for standard genome sequencing and annotation.</title>
        <authorList>
            <consortium name="The Broad Institute Genomics Platform"/>
            <consortium name="The Broad Institute Genome Sequencing Center for Infectious Disease"/>
            <person name="Wu L."/>
            <person name="Ma J."/>
        </authorList>
    </citation>
    <scope>NUCLEOTIDE SEQUENCE [LARGE SCALE GENOMIC DNA]</scope>
    <source>
        <strain evidence="2">JCM 9731</strain>
    </source>
</reference>
<keyword evidence="2" id="KW-1185">Reference proteome</keyword>
<dbReference type="RefSeq" id="WP_343802620.1">
    <property type="nucleotide sequence ID" value="NZ_BAAADJ010000062.1"/>
</dbReference>
<accession>A0ABP3GEK3</accession>
<dbReference type="EMBL" id="BAAADJ010000062">
    <property type="protein sequence ID" value="GAA0343554.1"/>
    <property type="molecule type" value="Genomic_DNA"/>
</dbReference>
<protein>
    <submittedName>
        <fullName evidence="1">Uncharacterized protein</fullName>
    </submittedName>
</protein>
<dbReference type="SUPFAM" id="SSF46785">
    <property type="entry name" value="Winged helix' DNA-binding domain"/>
    <property type="match status" value="1"/>
</dbReference>
<dbReference type="InterPro" id="IPR036390">
    <property type="entry name" value="WH_DNA-bd_sf"/>
</dbReference>
<sequence>MRVGYSILRELELGNQPRSTDYGLSQREFENFIFFLEQKGYLERVLWTNDKFSLKPSRLTEKGFMLLEENRHYNETYPERSRLKEWIQVEKDQYSNGADHN</sequence>
<evidence type="ECO:0000313" key="1">
    <source>
        <dbReference type="EMBL" id="GAA0343554.1"/>
    </source>
</evidence>
<dbReference type="InterPro" id="IPR036388">
    <property type="entry name" value="WH-like_DNA-bd_sf"/>
</dbReference>
<dbReference type="Proteomes" id="UP001500782">
    <property type="component" value="Unassembled WGS sequence"/>
</dbReference>
<organism evidence="1 2">
    <name type="scientific">Bacillus carboniphilus</name>
    <dbReference type="NCBI Taxonomy" id="86663"/>
    <lineage>
        <taxon>Bacteria</taxon>
        <taxon>Bacillati</taxon>
        <taxon>Bacillota</taxon>
        <taxon>Bacilli</taxon>
        <taxon>Bacillales</taxon>
        <taxon>Bacillaceae</taxon>
        <taxon>Bacillus</taxon>
    </lineage>
</organism>
<gene>
    <name evidence="1" type="ORF">GCM10008967_37520</name>
</gene>
<evidence type="ECO:0000313" key="2">
    <source>
        <dbReference type="Proteomes" id="UP001500782"/>
    </source>
</evidence>
<proteinExistence type="predicted"/>